<dbReference type="RefSeq" id="WP_114550581.1">
    <property type="nucleotide sequence ID" value="NZ_PPUQ01000011.1"/>
</dbReference>
<dbReference type="Pfam" id="PF19789">
    <property type="entry name" value="DUF6273"/>
    <property type="match status" value="1"/>
</dbReference>
<evidence type="ECO:0000313" key="3">
    <source>
        <dbReference type="Proteomes" id="UP000253915"/>
    </source>
</evidence>
<proteinExistence type="predicted"/>
<dbReference type="InterPro" id="IPR046240">
    <property type="entry name" value="DUF6273"/>
</dbReference>
<gene>
    <name evidence="2" type="ORF">C1853_09220</name>
</gene>
<evidence type="ECO:0000259" key="1">
    <source>
        <dbReference type="Pfam" id="PF19789"/>
    </source>
</evidence>
<evidence type="ECO:0000313" key="2">
    <source>
        <dbReference type="EMBL" id="RDC37625.1"/>
    </source>
</evidence>
<protein>
    <recommendedName>
        <fullName evidence="1">DUF6273 domain-containing protein</fullName>
    </recommendedName>
</protein>
<organism evidence="2 3">
    <name type="scientific">Eggerthella lenta</name>
    <name type="common">Eubacterium lentum</name>
    <dbReference type="NCBI Taxonomy" id="84112"/>
    <lineage>
        <taxon>Bacteria</taxon>
        <taxon>Bacillati</taxon>
        <taxon>Actinomycetota</taxon>
        <taxon>Coriobacteriia</taxon>
        <taxon>Eggerthellales</taxon>
        <taxon>Eggerthellaceae</taxon>
        <taxon>Eggerthella</taxon>
    </lineage>
</organism>
<accession>A0ABD7GI36</accession>
<reference evidence="2 3" key="1">
    <citation type="journal article" date="2018" name="Elife">
        <title>Discovery and characterization of a prevalent human gut bacterial enzyme sufficient for the inactivation of a family of plant toxins.</title>
        <authorList>
            <person name="Koppel N."/>
            <person name="Bisanz J.E."/>
            <person name="Pandelia M.E."/>
            <person name="Turnbaugh P.J."/>
            <person name="Balskus E.P."/>
        </authorList>
    </citation>
    <scope>NUCLEOTIDE SEQUENCE [LARGE SCALE GENOMIC DNA]</scope>
    <source>
        <strain evidence="2 3">16A</strain>
    </source>
</reference>
<comment type="caution">
    <text evidence="2">The sequence shown here is derived from an EMBL/GenBank/DDBJ whole genome shotgun (WGS) entry which is preliminary data.</text>
</comment>
<name>A0ABD7GI36_EGGLN</name>
<sequence>MADVNYITDKNGNKVNIADLTARTNASTALLESEYNRQLADNVYAGRDISTITALASEIASAGSIPAFLNARAKAGNFNGLRIGDWTDIVLSSGVTMRYQIAAFDHYYNCADAAMGHHIVMVPTSTPAVTGDYAINGSYIYWNTTNTNNGTADESNPYLASNLHAWETGVFLPLMPTAWQNVMRNHRSLVETRYSASGALTDSTSWKWADLGKIWSPSEMEVYGCPIWGTKGYGQGMDSQFPIFRETKNRIKGRITWWLRSVSGGSSVSACCVSHYGYAYYGSPTNTWVRPLPCFLIGA</sequence>
<dbReference type="AlphaFoldDB" id="A0ABD7GI36"/>
<dbReference type="Proteomes" id="UP000253915">
    <property type="component" value="Unassembled WGS sequence"/>
</dbReference>
<feature type="domain" description="DUF6273" evidence="1">
    <location>
        <begin position="149"/>
        <end position="292"/>
    </location>
</feature>
<dbReference type="EMBL" id="PPUQ01000011">
    <property type="protein sequence ID" value="RDC37625.1"/>
    <property type="molecule type" value="Genomic_DNA"/>
</dbReference>